<keyword evidence="1" id="KW-0812">Transmembrane</keyword>
<keyword evidence="1" id="KW-0472">Membrane</keyword>
<evidence type="ECO:0000313" key="3">
    <source>
        <dbReference type="Proteomes" id="UP000054563"/>
    </source>
</evidence>
<proteinExistence type="predicted"/>
<dbReference type="VEuPathDB" id="FungiDB:CIHG_09453"/>
<evidence type="ECO:0000256" key="1">
    <source>
        <dbReference type="SAM" id="Phobius"/>
    </source>
</evidence>
<protein>
    <submittedName>
        <fullName evidence="2">Uncharacterized protein</fullName>
    </submittedName>
</protein>
<keyword evidence="1" id="KW-1133">Transmembrane helix</keyword>
<dbReference type="AlphaFoldDB" id="A0A0J8UUU4"/>
<feature type="transmembrane region" description="Helical" evidence="1">
    <location>
        <begin position="44"/>
        <end position="65"/>
    </location>
</feature>
<reference evidence="3" key="1">
    <citation type="journal article" date="2010" name="Genome Res.">
        <title>Population genomic sequencing of Coccidioides fungi reveals recent hybridization and transposon control.</title>
        <authorList>
            <person name="Neafsey D.E."/>
            <person name="Barker B.M."/>
            <person name="Sharpton T.J."/>
            <person name="Stajich J.E."/>
            <person name="Park D.J."/>
            <person name="Whiston E."/>
            <person name="Hung C.-Y."/>
            <person name="McMahan C."/>
            <person name="White J."/>
            <person name="Sykes S."/>
            <person name="Heiman D."/>
            <person name="Young S."/>
            <person name="Zeng Q."/>
            <person name="Abouelleil A."/>
            <person name="Aftuck L."/>
            <person name="Bessette D."/>
            <person name="Brown A."/>
            <person name="FitzGerald M."/>
            <person name="Lui A."/>
            <person name="Macdonald J.P."/>
            <person name="Priest M."/>
            <person name="Orbach M.J."/>
            <person name="Galgiani J.N."/>
            <person name="Kirkland T.N."/>
            <person name="Cole G.T."/>
            <person name="Birren B.W."/>
            <person name="Henn M.R."/>
            <person name="Taylor J.W."/>
            <person name="Rounsley S.D."/>
        </authorList>
    </citation>
    <scope>NUCLEOTIDE SEQUENCE [LARGE SCALE GENOMIC DNA]</scope>
    <source>
        <strain evidence="3">H538.4</strain>
    </source>
</reference>
<organism evidence="2 3">
    <name type="scientific">Coccidioides immitis H538.4</name>
    <dbReference type="NCBI Taxonomy" id="396776"/>
    <lineage>
        <taxon>Eukaryota</taxon>
        <taxon>Fungi</taxon>
        <taxon>Dikarya</taxon>
        <taxon>Ascomycota</taxon>
        <taxon>Pezizomycotina</taxon>
        <taxon>Eurotiomycetes</taxon>
        <taxon>Eurotiomycetidae</taxon>
        <taxon>Onygenales</taxon>
        <taxon>Onygenaceae</taxon>
        <taxon>Coccidioides</taxon>
    </lineage>
</organism>
<dbReference type="Proteomes" id="UP000054563">
    <property type="component" value="Unassembled WGS sequence"/>
</dbReference>
<gene>
    <name evidence="2" type="ORF">CIHG_09453</name>
</gene>
<sequence length="153" mass="17540">MGASSGEGYFRGANPILDGPQARDIACQRVIRARILAYLHLPGWWLFVMMVHYSLFIVHCSLFIVRLRTREEPGASRSGNRWRWRMICEKQKQAALGAGYEIFAWSRASTSPGHSVCRVDRRALLVDPLDVPPGRGLRLKTAFWRKSRQRAWS</sequence>
<name>A0A0J8UUU4_COCIT</name>
<dbReference type="EMBL" id="DS017039">
    <property type="protein sequence ID" value="KMU91598.1"/>
    <property type="molecule type" value="Genomic_DNA"/>
</dbReference>
<evidence type="ECO:0000313" key="2">
    <source>
        <dbReference type="EMBL" id="KMU91598.1"/>
    </source>
</evidence>
<accession>A0A0J8UUU4</accession>